<feature type="compositionally biased region" description="Basic and acidic residues" evidence="3">
    <location>
        <begin position="753"/>
        <end position="763"/>
    </location>
</feature>
<protein>
    <submittedName>
        <fullName evidence="8">Transport and golgi organization 6 homolog (Drosophila)</fullName>
    </submittedName>
</protein>
<dbReference type="Pfam" id="PF10304">
    <property type="entry name" value="RTP1_C2"/>
    <property type="match status" value="1"/>
</dbReference>
<dbReference type="InterPro" id="IPR000357">
    <property type="entry name" value="HEAT"/>
</dbReference>
<reference evidence="8" key="3">
    <citation type="submission" date="2025-09" db="UniProtKB">
        <authorList>
            <consortium name="Ensembl"/>
        </authorList>
    </citation>
    <scope>IDENTIFICATION</scope>
</reference>
<evidence type="ECO:0000256" key="1">
    <source>
        <dbReference type="ARBA" id="ARBA00005724"/>
    </source>
</evidence>
<dbReference type="PANTHER" id="PTHR20959:SF1">
    <property type="entry name" value="TRANSPORT AND GOLGI ORGANIZATION PROTEIN 6 HOMOLOG"/>
    <property type="match status" value="1"/>
</dbReference>
<dbReference type="HOGENOM" id="CLU_006971_1_0_1"/>
<dbReference type="STRING" id="99883.ENSTNIP00000009982"/>
<dbReference type="InterPro" id="IPR019451">
    <property type="entry name" value="Rtp1_C1"/>
</dbReference>
<evidence type="ECO:0000313" key="8">
    <source>
        <dbReference type="Ensembl" id="ENSTNIP00000009982.1"/>
    </source>
</evidence>
<organism evidence="8 9">
    <name type="scientific">Tetraodon nigroviridis</name>
    <name type="common">Spotted green pufferfish</name>
    <name type="synonym">Chelonodon nigroviridis</name>
    <dbReference type="NCBI Taxonomy" id="99883"/>
    <lineage>
        <taxon>Eukaryota</taxon>
        <taxon>Metazoa</taxon>
        <taxon>Chordata</taxon>
        <taxon>Craniata</taxon>
        <taxon>Vertebrata</taxon>
        <taxon>Euteleostomi</taxon>
        <taxon>Actinopterygii</taxon>
        <taxon>Neopterygii</taxon>
        <taxon>Teleostei</taxon>
        <taxon>Neoteleostei</taxon>
        <taxon>Acanthomorphata</taxon>
        <taxon>Eupercaria</taxon>
        <taxon>Tetraodontiformes</taxon>
        <taxon>Tetradontoidea</taxon>
        <taxon>Tetraodontidae</taxon>
        <taxon>Tetraodon</taxon>
    </lineage>
</organism>
<dbReference type="GeneTree" id="ENSGT00390000010938"/>
<feature type="region of interest" description="Disordered" evidence="3">
    <location>
        <begin position="593"/>
        <end position="612"/>
    </location>
</feature>
<sequence length="1042" mass="113591">SGTSLVSPCVCDSVKMAALILSAVELLTSPPAAASGGGAGSQEEALTAVLRANRSQLLQQLEQQSALQQVRRLRQDVMAEARWLSSSTGDVPWEFVQECLVLLLALARHLSAEVERFERSAPSRPASQAPPLSPDVLSVTQQKTLASALQFVVSLGLCPYLAPGVGAPLAHRSAFGASVQKLCCGRVREPRRRLFTTATVLLEFAELPSLAAAVFTRHLNDLMAALCQLGYQRETVESLELSAEERHTCREALRRLLANSYQPAVIQELLLLQNGPRQQKKPGFCDLIVSAVSVLSPCRAEAPAWLRRLCGQLLSERLMQPSGVHAVVRAVLGPGTEESCDWRRCEAVARILVTCPQQSASADSYYATVCPQILELLHPSGEPAAQQCQRVAVRAVHLMAQQRPSLAQRLLLPPLFSPLQRCLPAPGGCPPQAAVEEWELSRCVDGVHKVCVLGNSRPESLLRALKGVLPVLFTLFCFTRQNVSHLRSSCQDILLWFLSHSQVEEALGALQQLCGLPPSASGPGARAGPGCVLAPRAAAEDGEDGVLFEKLSGEQWRLECLAHLLAQLKDSDLPGAFLLLLLQELTDWASCEEEENQEEELTREAGVDQRGSTEQRGRRLALLQVLAALVECLHHTVLLRKRTQVVDFLATLFQRACVGLDRAPRPGLVNMVDSEALSMGMGLLAALLSEPQLGAEDYLPMLKLLPHLETLSQAHSGASVRELAFSLRGVIATRGAYQPEDLGQPHRSCSSRDQQKSASRAERSPAAPQAGSPQRQLRAVSELLLEAFDPDVPTRAVALRELAQMIQSRRREAVQAQEQILRVFLKSLEHEDSFIYLSAIQGLAVMADGDPERILHRLLQEFQPTSSAPPPGRASSLEVRLKTGEVLMRASRAMGDLAPHLGYPLVGVFLQGTKDPDPSIRASSLSNLGELCQRLDYSLGPLAQEVSAREMASDTVDRDLNINEVLSEVLLDLYRALKGRKAAGVLSEVLLDLYRALKWVVCSDPDGVSVLQAQLALEELDGVMRRFIFPEQKLQKKIVVLP</sequence>
<evidence type="ECO:0000313" key="9">
    <source>
        <dbReference type="Proteomes" id="UP000007303"/>
    </source>
</evidence>
<keyword evidence="2" id="KW-0677">Repeat</keyword>
<dbReference type="SUPFAM" id="SSF48371">
    <property type="entry name" value="ARM repeat"/>
    <property type="match status" value="2"/>
</dbReference>
<dbReference type="Proteomes" id="UP000007303">
    <property type="component" value="Unassembled WGS sequence"/>
</dbReference>
<dbReference type="OMA" id="QVATLIC"/>
<dbReference type="Pfam" id="PF02985">
    <property type="entry name" value="HEAT"/>
    <property type="match status" value="1"/>
</dbReference>
<dbReference type="InterPro" id="IPR057347">
    <property type="entry name" value="TANGO6_N"/>
</dbReference>
<proteinExistence type="inferred from homology"/>
<dbReference type="FunCoup" id="H3CNZ9">
    <property type="interactions" value="393"/>
</dbReference>
<evidence type="ECO:0000256" key="3">
    <source>
        <dbReference type="SAM" id="MobiDB-lite"/>
    </source>
</evidence>
<dbReference type="InParanoid" id="H3CNZ9"/>
<dbReference type="GO" id="GO:0009306">
    <property type="term" value="P:protein secretion"/>
    <property type="evidence" value="ECO:0007669"/>
    <property type="project" value="TreeGrafter"/>
</dbReference>
<dbReference type="PANTHER" id="PTHR20959">
    <property type="entry name" value="TRANSPORT AND GOLGI ORGANIZATION PROTEIN 6 FAMILY MEMBER"/>
    <property type="match status" value="1"/>
</dbReference>
<dbReference type="InterPro" id="IPR011989">
    <property type="entry name" value="ARM-like"/>
</dbReference>
<reference evidence="9" key="1">
    <citation type="journal article" date="2004" name="Nature">
        <title>Genome duplication in the teleost fish Tetraodon nigroviridis reveals the early vertebrate proto-karyotype.</title>
        <authorList>
            <person name="Jaillon O."/>
            <person name="Aury J.-M."/>
            <person name="Brunet F."/>
            <person name="Petit J.-L."/>
            <person name="Stange-Thomann N."/>
            <person name="Mauceli E."/>
            <person name="Bouneau L."/>
            <person name="Fischer C."/>
            <person name="Ozouf-Costaz C."/>
            <person name="Bernot A."/>
            <person name="Nicaud S."/>
            <person name="Jaffe D."/>
            <person name="Fisher S."/>
            <person name="Lutfalla G."/>
            <person name="Dossat C."/>
            <person name="Segurens B."/>
            <person name="Dasilva C."/>
            <person name="Salanoubat M."/>
            <person name="Levy M."/>
            <person name="Boudet N."/>
            <person name="Castellano S."/>
            <person name="Anthouard V."/>
            <person name="Jubin C."/>
            <person name="Castelli V."/>
            <person name="Katinka M."/>
            <person name="Vacherie B."/>
            <person name="Biemont C."/>
            <person name="Skalli Z."/>
            <person name="Cattolico L."/>
            <person name="Poulain J."/>
            <person name="De Berardinis V."/>
            <person name="Cruaud C."/>
            <person name="Duprat S."/>
            <person name="Brottier P."/>
            <person name="Coutanceau J.-P."/>
            <person name="Gouzy J."/>
            <person name="Parra G."/>
            <person name="Lardier G."/>
            <person name="Chapple C."/>
            <person name="McKernan K.J."/>
            <person name="McEwan P."/>
            <person name="Bosak S."/>
            <person name="Kellis M."/>
            <person name="Volff J.-N."/>
            <person name="Guigo R."/>
            <person name="Zody M.C."/>
            <person name="Mesirov J."/>
            <person name="Lindblad-Toh K."/>
            <person name="Birren B."/>
            <person name="Nusbaum C."/>
            <person name="Kahn D."/>
            <person name="Robinson-Rechavi M."/>
            <person name="Laudet V."/>
            <person name="Schachter V."/>
            <person name="Quetier F."/>
            <person name="Saurin W."/>
            <person name="Scarpelli C."/>
            <person name="Wincker P."/>
            <person name="Lander E.S."/>
            <person name="Weissenbach J."/>
            <person name="Roest Crollius H."/>
        </authorList>
    </citation>
    <scope>NUCLEOTIDE SEQUENCE [LARGE SCALE GENOMIC DNA]</scope>
</reference>
<feature type="compositionally biased region" description="Basic and acidic residues" evidence="3">
    <location>
        <begin position="600"/>
        <end position="612"/>
    </location>
</feature>
<evidence type="ECO:0000259" key="4">
    <source>
        <dbReference type="Pfam" id="PF10304"/>
    </source>
</evidence>
<evidence type="ECO:0000259" key="6">
    <source>
        <dbReference type="Pfam" id="PF23565"/>
    </source>
</evidence>
<dbReference type="InterPro" id="IPR039600">
    <property type="entry name" value="TANGO6/Rtp1"/>
</dbReference>
<dbReference type="InterPro" id="IPR016024">
    <property type="entry name" value="ARM-type_fold"/>
</dbReference>
<reference evidence="8" key="2">
    <citation type="submission" date="2025-08" db="UniProtKB">
        <authorList>
            <consortium name="Ensembl"/>
        </authorList>
    </citation>
    <scope>IDENTIFICATION</scope>
</reference>
<dbReference type="Pfam" id="PF25267">
    <property type="entry name" value="TANGO6_N"/>
    <property type="match status" value="1"/>
</dbReference>
<feature type="domain" description="TANGO6 N-terminal" evidence="7">
    <location>
        <begin position="17"/>
        <end position="317"/>
    </location>
</feature>
<dbReference type="AlphaFoldDB" id="H3CNZ9"/>
<name>H3CNZ9_TETNG</name>
<evidence type="ECO:0000259" key="7">
    <source>
        <dbReference type="Pfam" id="PF25267"/>
    </source>
</evidence>
<keyword evidence="9" id="KW-1185">Reference proteome</keyword>
<comment type="similarity">
    <text evidence="1">Belongs to the Tango6 family.</text>
</comment>
<dbReference type="Pfam" id="PF10363">
    <property type="entry name" value="RTP1_C1"/>
    <property type="match status" value="1"/>
</dbReference>
<feature type="domain" description="RNA polymerase II assembly factor Rtp1 C-terminal" evidence="4">
    <location>
        <begin position="989"/>
        <end position="1021"/>
    </location>
</feature>
<dbReference type="Pfam" id="PF23565">
    <property type="entry name" value="ARM_TANGO6"/>
    <property type="match status" value="1"/>
</dbReference>
<dbReference type="Gene3D" id="1.25.10.10">
    <property type="entry name" value="Leucine-rich Repeat Variant"/>
    <property type="match status" value="1"/>
</dbReference>
<feature type="region of interest" description="Disordered" evidence="3">
    <location>
        <begin position="739"/>
        <end position="775"/>
    </location>
</feature>
<feature type="domain" description="RNA polymerase II assembly factor Rtp1 C-terminal" evidence="5">
    <location>
        <begin position="782"/>
        <end position="897"/>
    </location>
</feature>
<feature type="domain" description="TANGO6 HEAT repeat" evidence="6">
    <location>
        <begin position="318"/>
        <end position="571"/>
    </location>
</feature>
<dbReference type="InterPro" id="IPR019414">
    <property type="entry name" value="Rtp1_C2"/>
</dbReference>
<evidence type="ECO:0000259" key="5">
    <source>
        <dbReference type="Pfam" id="PF10363"/>
    </source>
</evidence>
<accession>H3CNZ9</accession>
<evidence type="ECO:0000256" key="2">
    <source>
        <dbReference type="ARBA" id="ARBA00022737"/>
    </source>
</evidence>
<dbReference type="Ensembl" id="ENSTNIT00000010161.1">
    <property type="protein sequence ID" value="ENSTNIP00000009982.1"/>
    <property type="gene ID" value="ENSTNIG00000007180.1"/>
</dbReference>
<dbReference type="InterPro" id="IPR057407">
    <property type="entry name" value="HEAT_TANGO6"/>
</dbReference>